<feature type="transmembrane region" description="Helical" evidence="1">
    <location>
        <begin position="21"/>
        <end position="38"/>
    </location>
</feature>
<evidence type="ECO:0000313" key="3">
    <source>
        <dbReference type="Proteomes" id="UP000619260"/>
    </source>
</evidence>
<keyword evidence="1" id="KW-0472">Membrane</keyword>
<dbReference type="EMBL" id="BOPF01000007">
    <property type="protein sequence ID" value="GIJ45598.1"/>
    <property type="molecule type" value="Genomic_DNA"/>
</dbReference>
<gene>
    <name evidence="2" type="ORF">Val02_24840</name>
</gene>
<feature type="transmembrane region" description="Helical" evidence="1">
    <location>
        <begin position="192"/>
        <end position="217"/>
    </location>
</feature>
<feature type="transmembrane region" description="Helical" evidence="1">
    <location>
        <begin position="85"/>
        <end position="105"/>
    </location>
</feature>
<feature type="transmembrane region" description="Helical" evidence="1">
    <location>
        <begin position="44"/>
        <end position="64"/>
    </location>
</feature>
<keyword evidence="1" id="KW-0812">Transmembrane</keyword>
<feature type="transmembrane region" description="Helical" evidence="1">
    <location>
        <begin position="145"/>
        <end position="161"/>
    </location>
</feature>
<organism evidence="2 3">
    <name type="scientific">Virgisporangium aliadipatigenens</name>
    <dbReference type="NCBI Taxonomy" id="741659"/>
    <lineage>
        <taxon>Bacteria</taxon>
        <taxon>Bacillati</taxon>
        <taxon>Actinomycetota</taxon>
        <taxon>Actinomycetes</taxon>
        <taxon>Micromonosporales</taxon>
        <taxon>Micromonosporaceae</taxon>
        <taxon>Virgisporangium</taxon>
    </lineage>
</organism>
<keyword evidence="3" id="KW-1185">Reference proteome</keyword>
<accession>A0A8J4DQE0</accession>
<comment type="caution">
    <text evidence="2">The sequence shown here is derived from an EMBL/GenBank/DDBJ whole genome shotgun (WGS) entry which is preliminary data.</text>
</comment>
<protein>
    <submittedName>
        <fullName evidence="2">Uncharacterized protein</fullName>
    </submittedName>
</protein>
<sequence>MRKTWTIAELTVRDVLRRRGVIVLMLLLPTAFYLLRHNDSPGQSVRLLCLGLSWGVSTAGLFVAASARAVEPRLRLSGYATAQLYLGRLCALWTLGFALLVPFAVVVRFDHPWMRPAGIVLAMAFCVLIGAPLGLLIGGLLPRELEGMLLLLIVCALQMMVNPDDLLMEMLPLWSSREIGIWAVDEPDDLGYLLRGVAAGVAWTIALVGLVGGVSAVRLRRRAHVRAL</sequence>
<keyword evidence="1" id="KW-1133">Transmembrane helix</keyword>
<dbReference type="Proteomes" id="UP000619260">
    <property type="component" value="Unassembled WGS sequence"/>
</dbReference>
<dbReference type="AlphaFoldDB" id="A0A8J4DQE0"/>
<name>A0A8J4DQE0_9ACTN</name>
<proteinExistence type="predicted"/>
<evidence type="ECO:0000313" key="2">
    <source>
        <dbReference type="EMBL" id="GIJ45598.1"/>
    </source>
</evidence>
<reference evidence="2" key="1">
    <citation type="submission" date="2021-01" db="EMBL/GenBank/DDBJ databases">
        <title>Whole genome shotgun sequence of Virgisporangium aliadipatigenens NBRC 105644.</title>
        <authorList>
            <person name="Komaki H."/>
            <person name="Tamura T."/>
        </authorList>
    </citation>
    <scope>NUCLEOTIDE SEQUENCE</scope>
    <source>
        <strain evidence="2">NBRC 105644</strain>
    </source>
</reference>
<evidence type="ECO:0000256" key="1">
    <source>
        <dbReference type="SAM" id="Phobius"/>
    </source>
</evidence>
<feature type="transmembrane region" description="Helical" evidence="1">
    <location>
        <begin position="117"/>
        <end position="138"/>
    </location>
</feature>
<dbReference type="RefSeq" id="WP_203899116.1">
    <property type="nucleotide sequence ID" value="NZ_BOPF01000007.1"/>
</dbReference>